<dbReference type="eggNOG" id="COG1399">
    <property type="taxonomic scope" value="Bacteria"/>
</dbReference>
<evidence type="ECO:0008006" key="3">
    <source>
        <dbReference type="Google" id="ProtNLM"/>
    </source>
</evidence>
<dbReference type="AlphaFoldDB" id="F2NG19"/>
<sequence>MKKKSSFIVSIEQITWEGIDLPVSLGQEWFARWLQEAPDLEFSLGKPLTGVVHLEKHDDAILLRGNLQGELIYTCSRCLDVFAEPLNLAFEIFLKGSQTAVPDEERELTGEELNEDYISGEELDLDIYLREQILLALPLKPLCRPECAGLCWRCGANLNRESCSCRSSGFNPAFAGLEKLKQD</sequence>
<evidence type="ECO:0000313" key="1">
    <source>
        <dbReference type="EMBL" id="AEB08432.1"/>
    </source>
</evidence>
<dbReference type="EMBL" id="CP002629">
    <property type="protein sequence ID" value="AEB08432.1"/>
    <property type="molecule type" value="Genomic_DNA"/>
</dbReference>
<dbReference type="KEGG" id="dao:Desac_0546"/>
<dbReference type="Pfam" id="PF02620">
    <property type="entry name" value="YceD"/>
    <property type="match status" value="1"/>
</dbReference>
<name>F2NG19_DESAR</name>
<reference evidence="2" key="2">
    <citation type="submission" date="2011-03" db="EMBL/GenBank/DDBJ databases">
        <title>The complete genome of Desulfobacca acetoxidans DSM 11109.</title>
        <authorList>
            <consortium name="US DOE Joint Genome Institute (JGI-PGF)"/>
            <person name="Lucas S."/>
            <person name="Copeland A."/>
            <person name="Lapidus A."/>
            <person name="Bruce D."/>
            <person name="Goodwin L."/>
            <person name="Pitluck S."/>
            <person name="Peters L."/>
            <person name="Kyrpides N."/>
            <person name="Mavromatis K."/>
            <person name="Ivanova N."/>
            <person name="Ovchinnikova G."/>
            <person name="Teshima H."/>
            <person name="Detter J.C."/>
            <person name="Han C."/>
            <person name="Land M."/>
            <person name="Hauser L."/>
            <person name="Markowitz V."/>
            <person name="Cheng J.-F."/>
            <person name="Hugenholtz P."/>
            <person name="Woyke T."/>
            <person name="Wu D."/>
            <person name="Spring S."/>
            <person name="Schueler E."/>
            <person name="Brambilla E."/>
            <person name="Klenk H.-P."/>
            <person name="Eisen J.A."/>
        </authorList>
    </citation>
    <scope>NUCLEOTIDE SEQUENCE [LARGE SCALE GENOMIC DNA]</scope>
    <source>
        <strain evidence="2">ATCC 700848 / DSM 11109 / ASRB2</strain>
    </source>
</reference>
<dbReference type="InterPro" id="IPR003772">
    <property type="entry name" value="YceD"/>
</dbReference>
<dbReference type="Proteomes" id="UP000000483">
    <property type="component" value="Chromosome"/>
</dbReference>
<dbReference type="RefSeq" id="WP_013705545.1">
    <property type="nucleotide sequence ID" value="NC_015388.1"/>
</dbReference>
<dbReference type="PANTHER" id="PTHR34374">
    <property type="entry name" value="LARGE RIBOSOMAL RNA SUBUNIT ACCUMULATION PROTEIN YCED HOMOLOG 1, CHLOROPLASTIC"/>
    <property type="match status" value="1"/>
</dbReference>
<keyword evidence="2" id="KW-1185">Reference proteome</keyword>
<reference evidence="1 2" key="1">
    <citation type="journal article" date="2011" name="Stand. Genomic Sci.">
        <title>Complete genome sequence of the acetate-degrading sulfate reducer Desulfobacca acetoxidans type strain (ASRB2).</title>
        <authorList>
            <person name="Goker M."/>
            <person name="Teshima H."/>
            <person name="Lapidus A."/>
            <person name="Nolan M."/>
            <person name="Lucas S."/>
            <person name="Hammon N."/>
            <person name="Deshpande S."/>
            <person name="Cheng J.F."/>
            <person name="Tapia R."/>
            <person name="Han C."/>
            <person name="Goodwin L."/>
            <person name="Pitluck S."/>
            <person name="Huntemann M."/>
            <person name="Liolios K."/>
            <person name="Ivanova N."/>
            <person name="Pagani I."/>
            <person name="Mavromatis K."/>
            <person name="Ovchinikova G."/>
            <person name="Pati A."/>
            <person name="Chen A."/>
            <person name="Palaniappan K."/>
            <person name="Land M."/>
            <person name="Hauser L."/>
            <person name="Brambilla E.M."/>
            <person name="Rohde M."/>
            <person name="Spring S."/>
            <person name="Detter J.C."/>
            <person name="Woyke T."/>
            <person name="Bristow J."/>
            <person name="Eisen J.A."/>
            <person name="Markowitz V."/>
            <person name="Hugenholtz P."/>
            <person name="Kyrpides N.C."/>
            <person name="Klenk H.P."/>
        </authorList>
    </citation>
    <scope>NUCLEOTIDE SEQUENCE [LARGE SCALE GENOMIC DNA]</scope>
    <source>
        <strain evidence="2">ATCC 700848 / DSM 11109 / ASRB2</strain>
    </source>
</reference>
<accession>F2NG19</accession>
<protein>
    <recommendedName>
        <fullName evidence="3">DUF177 domain-containing protein</fullName>
    </recommendedName>
</protein>
<dbReference type="PANTHER" id="PTHR34374:SF1">
    <property type="entry name" value="LARGE RIBOSOMAL RNA SUBUNIT ACCUMULATION PROTEIN YCED HOMOLOG 1, CHLOROPLASTIC"/>
    <property type="match status" value="1"/>
</dbReference>
<dbReference type="OrthoDB" id="9790372at2"/>
<dbReference type="STRING" id="880072.Desac_0546"/>
<organism evidence="1 2">
    <name type="scientific">Desulfobacca acetoxidans (strain ATCC 700848 / DSM 11109 / ASRB2)</name>
    <dbReference type="NCBI Taxonomy" id="880072"/>
    <lineage>
        <taxon>Bacteria</taxon>
        <taxon>Pseudomonadati</taxon>
        <taxon>Thermodesulfobacteriota</taxon>
        <taxon>Desulfobaccia</taxon>
        <taxon>Desulfobaccales</taxon>
        <taxon>Desulfobaccaceae</taxon>
        <taxon>Desulfobacca</taxon>
    </lineage>
</organism>
<gene>
    <name evidence="1" type="ordered locus">Desac_0546</name>
</gene>
<proteinExistence type="predicted"/>
<dbReference type="HOGENOM" id="CLU_100236_1_0_7"/>
<evidence type="ECO:0000313" key="2">
    <source>
        <dbReference type="Proteomes" id="UP000000483"/>
    </source>
</evidence>